<dbReference type="InterPro" id="IPR050815">
    <property type="entry name" value="TF_fung"/>
</dbReference>
<dbReference type="CDD" id="cd12148">
    <property type="entry name" value="fungal_TF_MHR"/>
    <property type="match status" value="1"/>
</dbReference>
<dbReference type="GO" id="GO:0005634">
    <property type="term" value="C:nucleus"/>
    <property type="evidence" value="ECO:0007669"/>
    <property type="project" value="UniProtKB-SubCell"/>
</dbReference>
<accession>A0A7U2F4E6</accession>
<gene>
    <name evidence="7" type="ORF">JI435_045510</name>
</gene>
<dbReference type="RefSeq" id="XP_001794966.1">
    <property type="nucleotide sequence ID" value="XM_001794914.1"/>
</dbReference>
<dbReference type="EMBL" id="CP069030">
    <property type="protein sequence ID" value="QRC98499.1"/>
    <property type="molecule type" value="Genomic_DNA"/>
</dbReference>
<dbReference type="OrthoDB" id="2943660at2759"/>
<dbReference type="PANTHER" id="PTHR47338:SF10">
    <property type="entry name" value="TRANSCRIPTION FACTOR DOMAIN-CONTAINING PROTEIN-RELATED"/>
    <property type="match status" value="1"/>
</dbReference>
<evidence type="ECO:0000259" key="6">
    <source>
        <dbReference type="SMART" id="SM00906"/>
    </source>
</evidence>
<dbReference type="PANTHER" id="PTHR47338">
    <property type="entry name" value="ZN(II)2CYS6 TRANSCRIPTION FACTOR (EUROFUNG)-RELATED"/>
    <property type="match status" value="1"/>
</dbReference>
<proteinExistence type="predicted"/>
<dbReference type="GO" id="GO:0003677">
    <property type="term" value="F:DNA binding"/>
    <property type="evidence" value="ECO:0007669"/>
    <property type="project" value="InterPro"/>
</dbReference>
<dbReference type="Pfam" id="PF04082">
    <property type="entry name" value="Fungal_trans"/>
    <property type="match status" value="1"/>
</dbReference>
<dbReference type="Proteomes" id="UP000663193">
    <property type="component" value="Chromosome 8"/>
</dbReference>
<feature type="domain" description="Xylanolytic transcriptional activator regulatory" evidence="6">
    <location>
        <begin position="177"/>
        <end position="275"/>
    </location>
</feature>
<evidence type="ECO:0000313" key="8">
    <source>
        <dbReference type="Proteomes" id="UP000663193"/>
    </source>
</evidence>
<dbReference type="KEGG" id="pno:SNOG_04551"/>
<evidence type="ECO:0000256" key="1">
    <source>
        <dbReference type="ARBA" id="ARBA00004123"/>
    </source>
</evidence>
<keyword evidence="5" id="KW-0539">Nucleus</keyword>
<dbReference type="GO" id="GO:0006351">
    <property type="term" value="P:DNA-templated transcription"/>
    <property type="evidence" value="ECO:0007669"/>
    <property type="project" value="InterPro"/>
</dbReference>
<evidence type="ECO:0000313" key="7">
    <source>
        <dbReference type="EMBL" id="QRC98499.1"/>
    </source>
</evidence>
<dbReference type="GO" id="GO:0008270">
    <property type="term" value="F:zinc ion binding"/>
    <property type="evidence" value="ECO:0007669"/>
    <property type="project" value="InterPro"/>
</dbReference>
<evidence type="ECO:0000256" key="3">
    <source>
        <dbReference type="ARBA" id="ARBA00023015"/>
    </source>
</evidence>
<evidence type="ECO:0000256" key="5">
    <source>
        <dbReference type="ARBA" id="ARBA00023242"/>
    </source>
</evidence>
<protein>
    <recommendedName>
        <fullName evidence="6">Xylanolytic transcriptional activator regulatory domain-containing protein</fullName>
    </recommendedName>
</protein>
<comment type="subcellular location">
    <subcellularLocation>
        <location evidence="1">Nucleus</location>
    </subcellularLocation>
</comment>
<evidence type="ECO:0000256" key="4">
    <source>
        <dbReference type="ARBA" id="ARBA00023163"/>
    </source>
</evidence>
<keyword evidence="4" id="KW-0804">Transcription</keyword>
<keyword evidence="8" id="KW-1185">Reference proteome</keyword>
<evidence type="ECO:0000256" key="2">
    <source>
        <dbReference type="ARBA" id="ARBA00022723"/>
    </source>
</evidence>
<dbReference type="SMART" id="SM00906">
    <property type="entry name" value="Fungal_trans"/>
    <property type="match status" value="1"/>
</dbReference>
<name>A0A7U2F4E6_PHANO</name>
<dbReference type="InterPro" id="IPR007219">
    <property type="entry name" value="XnlR_reg_dom"/>
</dbReference>
<dbReference type="AlphaFoldDB" id="A0A7U2F4E6"/>
<organism evidence="7 8">
    <name type="scientific">Phaeosphaeria nodorum (strain SN15 / ATCC MYA-4574 / FGSC 10173)</name>
    <name type="common">Glume blotch fungus</name>
    <name type="synonym">Parastagonospora nodorum</name>
    <dbReference type="NCBI Taxonomy" id="321614"/>
    <lineage>
        <taxon>Eukaryota</taxon>
        <taxon>Fungi</taxon>
        <taxon>Dikarya</taxon>
        <taxon>Ascomycota</taxon>
        <taxon>Pezizomycotina</taxon>
        <taxon>Dothideomycetes</taxon>
        <taxon>Pleosporomycetidae</taxon>
        <taxon>Pleosporales</taxon>
        <taxon>Pleosporineae</taxon>
        <taxon>Phaeosphaeriaceae</taxon>
        <taxon>Parastagonospora</taxon>
    </lineage>
</organism>
<reference evidence="8" key="1">
    <citation type="journal article" date="2021" name="BMC Genomics">
        <title>Chromosome-level genome assembly and manually-curated proteome of model necrotroph Parastagonospora nodorum Sn15 reveals a genome-wide trove of candidate effector homologs, and redundancy of virulence-related functions within an accessory chromosome.</title>
        <authorList>
            <person name="Bertazzoni S."/>
            <person name="Jones D.A.B."/>
            <person name="Phan H.T."/>
            <person name="Tan K.-C."/>
            <person name="Hane J.K."/>
        </authorList>
    </citation>
    <scope>NUCLEOTIDE SEQUENCE [LARGE SCALE GENOMIC DNA]</scope>
    <source>
        <strain evidence="8">SN15 / ATCC MYA-4574 / FGSC 10173)</strain>
    </source>
</reference>
<dbReference type="GO" id="GO:0000981">
    <property type="term" value="F:DNA-binding transcription factor activity, RNA polymerase II-specific"/>
    <property type="evidence" value="ECO:0007669"/>
    <property type="project" value="InterPro"/>
</dbReference>
<dbReference type="OMA" id="SKDWYEQ"/>
<keyword evidence="2" id="KW-0479">Metal-binding</keyword>
<keyword evidence="3" id="KW-0805">Transcription regulation</keyword>
<sequence>MSVARELPALRSSLEATDSIDPDQTGALDFMSFPGLNFDLSTPVLPKWYPDSEVSSEDQSILQETHLPSYDLLVELVDLFFEHLYHVFPCFHQKVFIEQVQLGTTQSQSPILLFAICCVTARFHLDATVRQREREWYEQAKFSYQLTQRNPDPALPTIQAALLIIEYACTAGDFSSAWLFLGKAWRQAIALGMNRMDASSAVSMDGRPREIDVDHATNTSVKDGKGLTAVDKEERRRTMWLLFIVDRYHSWPTGWPNALPETHFKVDIPVADSSFQAMDPFTKHSVATTTPFTRKLSRLITSSNSANEPVNVFRYICIAHVLLGRVAELVHSLHDSPNTPEYVEECEELDSYLVKLRLSIPRQATSVLEAQSADRGLVVWLQVVLDTSAMLLNYRCTKNDPAADASSRFLVAVAAARHTAQVIRDASRVSIELLITPHIASSLYIAALVLVIEWRTTGDAKLKEEIDLIALVFDRMNEAFAYLGLKFKYALEHDLERSQGKKLEELRELGLRGLLADCSKWSHIKDKLVKNGIHIDIT</sequence>
<dbReference type="VEuPathDB" id="FungiDB:JI435_045510"/>